<reference evidence="1" key="2">
    <citation type="submission" date="2015-06" db="UniProtKB">
        <authorList>
            <consortium name="EnsemblPlants"/>
        </authorList>
    </citation>
    <scope>IDENTIFICATION</scope>
    <source>
        <strain evidence="1">DM1-3 516 R44</strain>
    </source>
</reference>
<dbReference type="InParanoid" id="M1DNZ3"/>
<dbReference type="HOGENOM" id="CLU_2854125_0_0_1"/>
<dbReference type="EnsemblPlants" id="PGSC0003DMT400092043">
    <property type="protein sequence ID" value="PGSC0003DMT400092043"/>
    <property type="gene ID" value="PGSC0003DMG400041614"/>
</dbReference>
<evidence type="ECO:0000313" key="2">
    <source>
        <dbReference type="Proteomes" id="UP000011115"/>
    </source>
</evidence>
<evidence type="ECO:0000313" key="1">
    <source>
        <dbReference type="EnsemblPlants" id="PGSC0003DMT400092043"/>
    </source>
</evidence>
<accession>M1DNZ3</accession>
<dbReference type="Proteomes" id="UP000011115">
    <property type="component" value="Unassembled WGS sequence"/>
</dbReference>
<reference evidence="2" key="1">
    <citation type="journal article" date="2011" name="Nature">
        <title>Genome sequence and analysis of the tuber crop potato.</title>
        <authorList>
            <consortium name="The Potato Genome Sequencing Consortium"/>
        </authorList>
    </citation>
    <scope>NUCLEOTIDE SEQUENCE [LARGE SCALE GENOMIC DNA]</scope>
    <source>
        <strain evidence="2">cv. DM1-3 516 R44</strain>
    </source>
</reference>
<dbReference type="PaxDb" id="4113-PGSC0003DMT400092043"/>
<sequence>MDHPPLKMMLLRDNILSFKKLEGRSGKIVEKCRLASKGSSRHIAEVVSDPTQTAVGLKTILHWSL</sequence>
<proteinExistence type="predicted"/>
<protein>
    <submittedName>
        <fullName evidence="1">Uncharacterized protein</fullName>
    </submittedName>
</protein>
<organism evidence="1 2">
    <name type="scientific">Solanum tuberosum</name>
    <name type="common">Potato</name>
    <dbReference type="NCBI Taxonomy" id="4113"/>
    <lineage>
        <taxon>Eukaryota</taxon>
        <taxon>Viridiplantae</taxon>
        <taxon>Streptophyta</taxon>
        <taxon>Embryophyta</taxon>
        <taxon>Tracheophyta</taxon>
        <taxon>Spermatophyta</taxon>
        <taxon>Magnoliopsida</taxon>
        <taxon>eudicotyledons</taxon>
        <taxon>Gunneridae</taxon>
        <taxon>Pentapetalae</taxon>
        <taxon>asterids</taxon>
        <taxon>lamiids</taxon>
        <taxon>Solanales</taxon>
        <taxon>Solanaceae</taxon>
        <taxon>Solanoideae</taxon>
        <taxon>Solaneae</taxon>
        <taxon>Solanum</taxon>
    </lineage>
</organism>
<name>M1DNZ3_SOLTU</name>
<dbReference type="AlphaFoldDB" id="M1DNZ3"/>
<dbReference type="Gramene" id="PGSC0003DMT400092043">
    <property type="protein sequence ID" value="PGSC0003DMT400092043"/>
    <property type="gene ID" value="PGSC0003DMG400041614"/>
</dbReference>
<keyword evidence="2" id="KW-1185">Reference proteome</keyword>